<dbReference type="Pfam" id="PF19051">
    <property type="entry name" value="GFO_IDH_MocA_C2"/>
    <property type="match status" value="1"/>
</dbReference>
<evidence type="ECO:0000256" key="1">
    <source>
        <dbReference type="SAM" id="MobiDB-lite"/>
    </source>
</evidence>
<gene>
    <name evidence="3" type="ORF">LCGC14_2448960</name>
</gene>
<name>A0A0F9C491_9ZZZZ</name>
<sequence>PKPQNVKQPEAPTDTPPVPGNLDYDLWLGPAPVTPYTADRCTNWGSYYHYDNSIGFIAGWGAHPLDIAHWGYPHTPVELEGTGTIPEKGLYNTIFTWDVKGRYADGTSFFFESSNDNWTKFVGEEGTVTASRGWIKAEPESLLKIKIRPDETRLLKSTNHYQGYIDSVKSRMDPVSVIESAVQTDIISHLGDIAIRTGRKIQWDPEKEEIVGDADAARLCSRPMRSPWRL</sequence>
<feature type="domain" description="Gfo/Idh/MocA-like oxidoreductase bacterial type C-terminal" evidence="2">
    <location>
        <begin position="16"/>
        <end position="229"/>
    </location>
</feature>
<feature type="region of interest" description="Disordered" evidence="1">
    <location>
        <begin position="1"/>
        <end position="21"/>
    </location>
</feature>
<reference evidence="3" key="1">
    <citation type="journal article" date="2015" name="Nature">
        <title>Complex archaea that bridge the gap between prokaryotes and eukaryotes.</title>
        <authorList>
            <person name="Spang A."/>
            <person name="Saw J.H."/>
            <person name="Jorgensen S.L."/>
            <person name="Zaremba-Niedzwiedzka K."/>
            <person name="Martijn J."/>
            <person name="Lind A.E."/>
            <person name="van Eijk R."/>
            <person name="Schleper C."/>
            <person name="Guy L."/>
            <person name="Ettema T.J."/>
        </authorList>
    </citation>
    <scope>NUCLEOTIDE SEQUENCE</scope>
</reference>
<dbReference type="EMBL" id="LAZR01037858">
    <property type="protein sequence ID" value="KKL21087.1"/>
    <property type="molecule type" value="Genomic_DNA"/>
</dbReference>
<dbReference type="Gene3D" id="3.30.360.10">
    <property type="entry name" value="Dihydrodipicolinate Reductase, domain 2"/>
    <property type="match status" value="1"/>
</dbReference>
<organism evidence="3">
    <name type="scientific">marine sediment metagenome</name>
    <dbReference type="NCBI Taxonomy" id="412755"/>
    <lineage>
        <taxon>unclassified sequences</taxon>
        <taxon>metagenomes</taxon>
        <taxon>ecological metagenomes</taxon>
    </lineage>
</organism>
<proteinExistence type="predicted"/>
<evidence type="ECO:0000313" key="3">
    <source>
        <dbReference type="EMBL" id="KKL21087.1"/>
    </source>
</evidence>
<accession>A0A0F9C491</accession>
<evidence type="ECO:0000259" key="2">
    <source>
        <dbReference type="Pfam" id="PF19051"/>
    </source>
</evidence>
<dbReference type="InterPro" id="IPR043906">
    <property type="entry name" value="Gfo/Idh/MocA_OxRdtase_bact_C"/>
</dbReference>
<protein>
    <recommendedName>
        <fullName evidence="2">Gfo/Idh/MocA-like oxidoreductase bacterial type C-terminal domain-containing protein</fullName>
    </recommendedName>
</protein>
<dbReference type="SUPFAM" id="SSF55347">
    <property type="entry name" value="Glyceraldehyde-3-phosphate dehydrogenase-like, C-terminal domain"/>
    <property type="match status" value="1"/>
</dbReference>
<feature type="non-terminal residue" evidence="3">
    <location>
        <position position="1"/>
    </location>
</feature>
<comment type="caution">
    <text evidence="3">The sequence shown here is derived from an EMBL/GenBank/DDBJ whole genome shotgun (WGS) entry which is preliminary data.</text>
</comment>
<dbReference type="AlphaFoldDB" id="A0A0F9C491"/>